<reference evidence="3" key="1">
    <citation type="journal article" date="2023" name="Mol. Phylogenet. Evol.">
        <title>Genome-scale phylogeny and comparative genomics of the fungal order Sordariales.</title>
        <authorList>
            <person name="Hensen N."/>
            <person name="Bonometti L."/>
            <person name="Westerberg I."/>
            <person name="Brannstrom I.O."/>
            <person name="Guillou S."/>
            <person name="Cros-Aarteil S."/>
            <person name="Calhoun S."/>
            <person name="Haridas S."/>
            <person name="Kuo A."/>
            <person name="Mondo S."/>
            <person name="Pangilinan J."/>
            <person name="Riley R."/>
            <person name="LaButti K."/>
            <person name="Andreopoulos B."/>
            <person name="Lipzen A."/>
            <person name="Chen C."/>
            <person name="Yan M."/>
            <person name="Daum C."/>
            <person name="Ng V."/>
            <person name="Clum A."/>
            <person name="Steindorff A."/>
            <person name="Ohm R.A."/>
            <person name="Martin F."/>
            <person name="Silar P."/>
            <person name="Natvig D.O."/>
            <person name="Lalanne C."/>
            <person name="Gautier V."/>
            <person name="Ament-Velasquez S.L."/>
            <person name="Kruys A."/>
            <person name="Hutchinson M.I."/>
            <person name="Powell A.J."/>
            <person name="Barry K."/>
            <person name="Miller A.N."/>
            <person name="Grigoriev I.V."/>
            <person name="Debuchy R."/>
            <person name="Gladieux P."/>
            <person name="Hiltunen Thoren M."/>
            <person name="Johannesson H."/>
        </authorList>
    </citation>
    <scope>NUCLEOTIDE SEQUENCE</scope>
    <source>
        <strain evidence="3">CBS 118394</strain>
    </source>
</reference>
<feature type="chain" id="PRO_5041903757" evidence="2">
    <location>
        <begin position="18"/>
        <end position="279"/>
    </location>
</feature>
<keyword evidence="4" id="KW-1185">Reference proteome</keyword>
<evidence type="ECO:0000256" key="2">
    <source>
        <dbReference type="SAM" id="SignalP"/>
    </source>
</evidence>
<name>A0AAE0M284_9PEZI</name>
<gene>
    <name evidence="3" type="ORF">B0H66DRAFT_625639</name>
</gene>
<feature type="compositionally biased region" description="Low complexity" evidence="1">
    <location>
        <begin position="150"/>
        <end position="163"/>
    </location>
</feature>
<sequence>MLTTHPASLIIVGLSFAIVIPSMRWKNPSNDLRNSTITYFQLFPSLSSYYRNCTKIVNRHHDHWHQHHTAAIATSLRKKPTTTEGAAPSLFKPDSDPRVLPVVIHNLTDIESAKGFPSSPSLEVSSPGKYPTALPCLDDETTQCVRPSLSAASGAARPPASWRIPAPAPTNGAPSAPDTSGGCPSPTRGATAPFHVKTSEHMIPIVPLDIWIRQSRACRAHGSVVDNPEATRLRRACDMCSQRKVKSQVGEEAHETPYCSSIGTEYRISLLAQCGLQSV</sequence>
<protein>
    <submittedName>
        <fullName evidence="3">Uncharacterized protein</fullName>
    </submittedName>
</protein>
<evidence type="ECO:0000313" key="3">
    <source>
        <dbReference type="EMBL" id="KAK3316457.1"/>
    </source>
</evidence>
<keyword evidence="2" id="KW-0732">Signal</keyword>
<feature type="region of interest" description="Disordered" evidence="1">
    <location>
        <begin position="150"/>
        <end position="187"/>
    </location>
</feature>
<comment type="caution">
    <text evidence="3">The sequence shown here is derived from an EMBL/GenBank/DDBJ whole genome shotgun (WGS) entry which is preliminary data.</text>
</comment>
<dbReference type="EMBL" id="JAUEDM010000005">
    <property type="protein sequence ID" value="KAK3316457.1"/>
    <property type="molecule type" value="Genomic_DNA"/>
</dbReference>
<reference evidence="3" key="2">
    <citation type="submission" date="2023-06" db="EMBL/GenBank/DDBJ databases">
        <authorList>
            <consortium name="Lawrence Berkeley National Laboratory"/>
            <person name="Haridas S."/>
            <person name="Hensen N."/>
            <person name="Bonometti L."/>
            <person name="Westerberg I."/>
            <person name="Brannstrom I.O."/>
            <person name="Guillou S."/>
            <person name="Cros-Aarteil S."/>
            <person name="Calhoun S."/>
            <person name="Kuo A."/>
            <person name="Mondo S."/>
            <person name="Pangilinan J."/>
            <person name="Riley R."/>
            <person name="Labutti K."/>
            <person name="Andreopoulos B."/>
            <person name="Lipzen A."/>
            <person name="Chen C."/>
            <person name="Yanf M."/>
            <person name="Daum C."/>
            <person name="Ng V."/>
            <person name="Clum A."/>
            <person name="Steindorff A."/>
            <person name="Ohm R."/>
            <person name="Martin F."/>
            <person name="Silar P."/>
            <person name="Natvig D."/>
            <person name="Lalanne C."/>
            <person name="Gautier V."/>
            <person name="Ament-Velasquez S.L."/>
            <person name="Kruys A."/>
            <person name="Hutchinson M.I."/>
            <person name="Powell A.J."/>
            <person name="Barry K."/>
            <person name="Miller A.N."/>
            <person name="Grigoriev I.V."/>
            <person name="Debuchy R."/>
            <person name="Gladieux P."/>
            <person name="Thoren M.H."/>
            <person name="Johannesson H."/>
        </authorList>
    </citation>
    <scope>NUCLEOTIDE SEQUENCE</scope>
    <source>
        <strain evidence="3">CBS 118394</strain>
    </source>
</reference>
<dbReference type="AlphaFoldDB" id="A0AAE0M284"/>
<dbReference type="Proteomes" id="UP001283341">
    <property type="component" value="Unassembled WGS sequence"/>
</dbReference>
<evidence type="ECO:0000256" key="1">
    <source>
        <dbReference type="SAM" id="MobiDB-lite"/>
    </source>
</evidence>
<feature type="signal peptide" evidence="2">
    <location>
        <begin position="1"/>
        <end position="17"/>
    </location>
</feature>
<organism evidence="3 4">
    <name type="scientific">Apodospora peruviana</name>
    <dbReference type="NCBI Taxonomy" id="516989"/>
    <lineage>
        <taxon>Eukaryota</taxon>
        <taxon>Fungi</taxon>
        <taxon>Dikarya</taxon>
        <taxon>Ascomycota</taxon>
        <taxon>Pezizomycotina</taxon>
        <taxon>Sordariomycetes</taxon>
        <taxon>Sordariomycetidae</taxon>
        <taxon>Sordariales</taxon>
        <taxon>Lasiosphaeriaceae</taxon>
        <taxon>Apodospora</taxon>
    </lineage>
</organism>
<proteinExistence type="predicted"/>
<evidence type="ECO:0000313" key="4">
    <source>
        <dbReference type="Proteomes" id="UP001283341"/>
    </source>
</evidence>
<accession>A0AAE0M284</accession>